<feature type="transmembrane region" description="Helical" evidence="5">
    <location>
        <begin position="245"/>
        <end position="266"/>
    </location>
</feature>
<proteinExistence type="inferred from homology"/>
<comment type="subunit">
    <text evidence="4">Component of the eukaryotic translation initiation factor 3 (eIF-3) complex.</text>
</comment>
<reference evidence="6 7" key="1">
    <citation type="journal article" date="2023" name="Nat. Commun.">
        <title>Origin of minicircular mitochondrial genomes in red algae.</title>
        <authorList>
            <person name="Lee Y."/>
            <person name="Cho C.H."/>
            <person name="Lee Y.M."/>
            <person name="Park S.I."/>
            <person name="Yang J.H."/>
            <person name="West J.A."/>
            <person name="Bhattacharya D."/>
            <person name="Yoon H.S."/>
        </authorList>
    </citation>
    <scope>NUCLEOTIDE SEQUENCE [LARGE SCALE GENOMIC DNA]</scope>
    <source>
        <strain evidence="6 7">CCMP1338</strain>
        <tissue evidence="6">Whole cell</tissue>
    </source>
</reference>
<feature type="transmembrane region" description="Helical" evidence="5">
    <location>
        <begin position="286"/>
        <end position="308"/>
    </location>
</feature>
<protein>
    <recommendedName>
        <fullName evidence="4">Eukaryotic translation initiation factor 3 subunit L</fullName>
        <shortName evidence="4">eIF3l</shortName>
    </recommendedName>
</protein>
<evidence type="ECO:0000256" key="5">
    <source>
        <dbReference type="SAM" id="Phobius"/>
    </source>
</evidence>
<dbReference type="Proteomes" id="UP001157974">
    <property type="component" value="Unassembled WGS sequence"/>
</dbReference>
<evidence type="ECO:0000313" key="6">
    <source>
        <dbReference type="EMBL" id="KAJ8903546.1"/>
    </source>
</evidence>
<dbReference type="Pfam" id="PF10255">
    <property type="entry name" value="Paf67"/>
    <property type="match status" value="1"/>
</dbReference>
<keyword evidence="3 4" id="KW-0648">Protein biosynthesis</keyword>
<keyword evidence="2 4" id="KW-0396">Initiation factor</keyword>
<evidence type="ECO:0000256" key="3">
    <source>
        <dbReference type="ARBA" id="ARBA00022917"/>
    </source>
</evidence>
<keyword evidence="7" id="KW-1185">Reference proteome</keyword>
<keyword evidence="1 4" id="KW-0963">Cytoplasm</keyword>
<keyword evidence="5" id="KW-0812">Transmembrane</keyword>
<name>A0AAV8ULZ5_9RHOD</name>
<comment type="caution">
    <text evidence="6">The sequence shown here is derived from an EMBL/GenBank/DDBJ whole genome shotgun (WGS) entry which is preliminary data.</text>
</comment>
<dbReference type="GO" id="GO:0033290">
    <property type="term" value="C:eukaryotic 48S preinitiation complex"/>
    <property type="evidence" value="ECO:0007669"/>
    <property type="project" value="UniProtKB-UniRule"/>
</dbReference>
<dbReference type="AlphaFoldDB" id="A0AAV8ULZ5"/>
<dbReference type="EMBL" id="JAMWBK010000007">
    <property type="protein sequence ID" value="KAJ8903546.1"/>
    <property type="molecule type" value="Genomic_DNA"/>
</dbReference>
<sequence>MAGANDGPMSWRRGLAEETGMGAGDERGGGAQDPKVAAALEELSRMEEEPKQFLLYFRARFREHAVEEMHTLYEDNFVKISERYYKSSAWPSAAAVSYLVDHDEPFLLLYKELTFRHMYTLYGKSQPSIREQANAWGNYCDLFGAFLNGDMVGLELPAAWLWDMVDEFIYQFEIWCQYRAALKEKSEEEIAVLRENDQIWNVNDVLQYLHALVNKSNICPWMLNDHQPIGSSDPKSKDFDLSSLAVYRYIGFFSIVGLLRINCLIGDYRLALMVLQSLDFNPSTSLFTHVTACHFSVYYFMGFAHMMLRRYEDAGRVFGTALLHVGRIKQSHVRSYQYEQVNKRVDQMLALLAICITFQPQYVDESTMSLLKDKFGDIKSLRTGEESTVMGLFTYASPKFVTPAPPNYDVIDDYHMDAANLQQKMFMAEIKQQLILPEIRSYLSLYTSIEVKKLADLMEIEEEMFRSHLLSLKHKSYSARADISGENPMIQGTDVKPTSELGFYINKNVVHVGDAKVETRFGEFFVKQIERLNQMSRIQIPRDVFHGAKGNLATR</sequence>
<evidence type="ECO:0000313" key="7">
    <source>
        <dbReference type="Proteomes" id="UP001157974"/>
    </source>
</evidence>
<organism evidence="6 7">
    <name type="scientific">Rhodosorus marinus</name>
    <dbReference type="NCBI Taxonomy" id="101924"/>
    <lineage>
        <taxon>Eukaryota</taxon>
        <taxon>Rhodophyta</taxon>
        <taxon>Stylonematophyceae</taxon>
        <taxon>Stylonematales</taxon>
        <taxon>Stylonemataceae</taxon>
        <taxon>Rhodosorus</taxon>
    </lineage>
</organism>
<dbReference type="PANTHER" id="PTHR13242:SF0">
    <property type="entry name" value="EUKARYOTIC TRANSLATION INITIATION FACTOR 3 SUBUNIT L"/>
    <property type="match status" value="1"/>
</dbReference>
<keyword evidence="5" id="KW-1133">Transmembrane helix</keyword>
<dbReference type="PANTHER" id="PTHR13242">
    <property type="entry name" value="EUKARYOTIC TRANSLATION INITIATION FACTOR 3"/>
    <property type="match status" value="1"/>
</dbReference>
<dbReference type="InterPro" id="IPR019382">
    <property type="entry name" value="eIF3l"/>
</dbReference>
<dbReference type="GO" id="GO:0001732">
    <property type="term" value="P:formation of cytoplasmic translation initiation complex"/>
    <property type="evidence" value="ECO:0007669"/>
    <property type="project" value="UniProtKB-UniRule"/>
</dbReference>
<comment type="subcellular location">
    <subcellularLocation>
        <location evidence="4">Cytoplasm</location>
    </subcellularLocation>
</comment>
<dbReference type="GO" id="GO:0003743">
    <property type="term" value="F:translation initiation factor activity"/>
    <property type="evidence" value="ECO:0007669"/>
    <property type="project" value="UniProtKB-UniRule"/>
</dbReference>
<accession>A0AAV8ULZ5</accession>
<dbReference type="GO" id="GO:0005852">
    <property type="term" value="C:eukaryotic translation initiation factor 3 complex"/>
    <property type="evidence" value="ECO:0007669"/>
    <property type="project" value="UniProtKB-UniRule"/>
</dbReference>
<dbReference type="HAMAP" id="MF_03011">
    <property type="entry name" value="eIF3l"/>
    <property type="match status" value="1"/>
</dbReference>
<comment type="function">
    <text evidence="4">Component of the eukaryotic translation initiation factor 3 (eIF-3) complex, which is involved in protein synthesis of a specialized repertoire of mRNAs and, together with other initiation factors, stimulates binding of mRNA and methionyl-tRNAi to the 40S ribosome. The eIF-3 complex specifically targets and initiates translation of a subset of mRNAs involved in cell proliferation.</text>
</comment>
<comment type="similarity">
    <text evidence="4">Belongs to the eIF-3 subunit L family.</text>
</comment>
<evidence type="ECO:0000256" key="2">
    <source>
        <dbReference type="ARBA" id="ARBA00022540"/>
    </source>
</evidence>
<dbReference type="GO" id="GO:0016282">
    <property type="term" value="C:eukaryotic 43S preinitiation complex"/>
    <property type="evidence" value="ECO:0007669"/>
    <property type="project" value="UniProtKB-UniRule"/>
</dbReference>
<evidence type="ECO:0000256" key="4">
    <source>
        <dbReference type="HAMAP-Rule" id="MF_03011"/>
    </source>
</evidence>
<gene>
    <name evidence="6" type="ORF">NDN08_004651</name>
</gene>
<keyword evidence="5" id="KW-0472">Membrane</keyword>
<evidence type="ECO:0000256" key="1">
    <source>
        <dbReference type="ARBA" id="ARBA00022490"/>
    </source>
</evidence>